<evidence type="ECO:0000256" key="1">
    <source>
        <dbReference type="ARBA" id="ARBA00022723"/>
    </source>
</evidence>
<dbReference type="OrthoDB" id="9800322at2"/>
<feature type="domain" description="VOC" evidence="2">
    <location>
        <begin position="5"/>
        <end position="129"/>
    </location>
</feature>
<dbReference type="AlphaFoldDB" id="A0A517TCI5"/>
<proteinExistence type="predicted"/>
<dbReference type="RefSeq" id="WP_145264888.1">
    <property type="nucleotide sequence ID" value="NZ_CP036316.1"/>
</dbReference>
<dbReference type="InterPro" id="IPR004360">
    <property type="entry name" value="Glyas_Fos-R_dOase_dom"/>
</dbReference>
<dbReference type="InterPro" id="IPR037523">
    <property type="entry name" value="VOC_core"/>
</dbReference>
<dbReference type="PROSITE" id="PS51819">
    <property type="entry name" value="VOC"/>
    <property type="match status" value="1"/>
</dbReference>
<dbReference type="PROSITE" id="PS00934">
    <property type="entry name" value="GLYOXALASE_I_1"/>
    <property type="match status" value="1"/>
</dbReference>
<dbReference type="Proteomes" id="UP000319976">
    <property type="component" value="Chromosome"/>
</dbReference>
<dbReference type="PANTHER" id="PTHR46142:SF3">
    <property type="entry name" value="F18B13.24 PROTEIN"/>
    <property type="match status" value="1"/>
</dbReference>
<evidence type="ECO:0000313" key="3">
    <source>
        <dbReference type="EMBL" id="QDT66078.1"/>
    </source>
</evidence>
<keyword evidence="3" id="KW-0456">Lyase</keyword>
<organism evidence="3 4">
    <name type="scientific">Calycomorphotria hydatis</name>
    <dbReference type="NCBI Taxonomy" id="2528027"/>
    <lineage>
        <taxon>Bacteria</taxon>
        <taxon>Pseudomonadati</taxon>
        <taxon>Planctomycetota</taxon>
        <taxon>Planctomycetia</taxon>
        <taxon>Planctomycetales</taxon>
        <taxon>Planctomycetaceae</taxon>
        <taxon>Calycomorphotria</taxon>
    </lineage>
</organism>
<dbReference type="EMBL" id="CP036316">
    <property type="protein sequence ID" value="QDT66078.1"/>
    <property type="molecule type" value="Genomic_DNA"/>
</dbReference>
<evidence type="ECO:0000313" key="4">
    <source>
        <dbReference type="Proteomes" id="UP000319976"/>
    </source>
</evidence>
<dbReference type="InterPro" id="IPR018146">
    <property type="entry name" value="Glyoxalase_1_CS"/>
</dbReference>
<reference evidence="3 4" key="1">
    <citation type="submission" date="2019-02" db="EMBL/GenBank/DDBJ databases">
        <title>Deep-cultivation of Planctomycetes and their phenomic and genomic characterization uncovers novel biology.</title>
        <authorList>
            <person name="Wiegand S."/>
            <person name="Jogler M."/>
            <person name="Boedeker C."/>
            <person name="Pinto D."/>
            <person name="Vollmers J."/>
            <person name="Rivas-Marin E."/>
            <person name="Kohn T."/>
            <person name="Peeters S.H."/>
            <person name="Heuer A."/>
            <person name="Rast P."/>
            <person name="Oberbeckmann S."/>
            <person name="Bunk B."/>
            <person name="Jeske O."/>
            <person name="Meyerdierks A."/>
            <person name="Storesund J.E."/>
            <person name="Kallscheuer N."/>
            <person name="Luecker S."/>
            <person name="Lage O.M."/>
            <person name="Pohl T."/>
            <person name="Merkel B.J."/>
            <person name="Hornburger P."/>
            <person name="Mueller R.-W."/>
            <person name="Bruemmer F."/>
            <person name="Labrenz M."/>
            <person name="Spormann A.M."/>
            <person name="Op den Camp H."/>
            <person name="Overmann J."/>
            <person name="Amann R."/>
            <person name="Jetten M.S.M."/>
            <person name="Mascher T."/>
            <person name="Medema M.H."/>
            <person name="Devos D.P."/>
            <person name="Kaster A.-K."/>
            <person name="Ovreas L."/>
            <person name="Rohde M."/>
            <person name="Galperin M.Y."/>
            <person name="Jogler C."/>
        </authorList>
    </citation>
    <scope>NUCLEOTIDE SEQUENCE [LARGE SCALE GENOMIC DNA]</scope>
    <source>
        <strain evidence="3 4">V22</strain>
    </source>
</reference>
<gene>
    <name evidence="3" type="ORF">V22_33420</name>
</gene>
<protein>
    <submittedName>
        <fullName evidence="3">Putative lyase</fullName>
    </submittedName>
</protein>
<evidence type="ECO:0000259" key="2">
    <source>
        <dbReference type="PROSITE" id="PS51819"/>
    </source>
</evidence>
<dbReference type="InterPro" id="IPR029068">
    <property type="entry name" value="Glyas_Bleomycin-R_OHBP_Dase"/>
</dbReference>
<keyword evidence="1" id="KW-0479">Metal-binding</keyword>
<dbReference type="GO" id="GO:0004462">
    <property type="term" value="F:lactoylglutathione lyase activity"/>
    <property type="evidence" value="ECO:0007669"/>
    <property type="project" value="InterPro"/>
</dbReference>
<dbReference type="GO" id="GO:0046872">
    <property type="term" value="F:metal ion binding"/>
    <property type="evidence" value="ECO:0007669"/>
    <property type="project" value="UniProtKB-KW"/>
</dbReference>
<dbReference type="KEGG" id="chya:V22_33420"/>
<dbReference type="SUPFAM" id="SSF54593">
    <property type="entry name" value="Glyoxalase/Bleomycin resistance protein/Dihydroxybiphenyl dioxygenase"/>
    <property type="match status" value="1"/>
</dbReference>
<accession>A0A517TCI5</accession>
<keyword evidence="4" id="KW-1185">Reference proteome</keyword>
<name>A0A517TCI5_9PLAN</name>
<dbReference type="Gene3D" id="3.10.180.10">
    <property type="entry name" value="2,3-Dihydroxybiphenyl 1,2-Dioxygenase, domain 1"/>
    <property type="match status" value="1"/>
</dbReference>
<dbReference type="Pfam" id="PF00903">
    <property type="entry name" value="Glyoxalase"/>
    <property type="match status" value="1"/>
</dbReference>
<sequence length="130" mass="14294">MQVRQIDHVSLVVQDLEASRHFYVDLLGMEEVARPNFDFPGKWFQAGETLIHLIGVHEQSPHAGINKGLEGKNSRCMHLAFSVEDARAAAEELEGTGVTFINRPKLRPDGACQTFVADPDGHIIELCSGG</sequence>
<dbReference type="PANTHER" id="PTHR46142">
    <property type="match status" value="1"/>
</dbReference>